<comment type="caution">
    <text evidence="1">The sequence shown here is derived from an EMBL/GenBank/DDBJ whole genome shotgun (WGS) entry which is preliminary data.</text>
</comment>
<dbReference type="EMBL" id="BSUZ01000001">
    <property type="protein sequence ID" value="GMA88625.1"/>
    <property type="molecule type" value="Genomic_DNA"/>
</dbReference>
<accession>A0ABQ6JMZ3</accession>
<proteinExistence type="predicted"/>
<sequence length="69" mass="6915">MPHGTGDGLRAGLAAGWWAHLRGLADALAGEPGAPHWADDLRVASLVHQAVDDAGQPTGSIEPGPSSAP</sequence>
<protein>
    <submittedName>
        <fullName evidence="1">Uncharacterized protein</fullName>
    </submittedName>
</protein>
<reference evidence="2" key="1">
    <citation type="journal article" date="2019" name="Int. J. Syst. Evol. Microbiol.">
        <title>The Global Catalogue of Microorganisms (GCM) 10K type strain sequencing project: providing services to taxonomists for standard genome sequencing and annotation.</title>
        <authorList>
            <consortium name="The Broad Institute Genomics Platform"/>
            <consortium name="The Broad Institute Genome Sequencing Center for Infectious Disease"/>
            <person name="Wu L."/>
            <person name="Ma J."/>
        </authorList>
    </citation>
    <scope>NUCLEOTIDE SEQUENCE [LARGE SCALE GENOMIC DNA]</scope>
    <source>
        <strain evidence="2">NBRC 108730</strain>
    </source>
</reference>
<evidence type="ECO:0000313" key="1">
    <source>
        <dbReference type="EMBL" id="GMA88625.1"/>
    </source>
</evidence>
<name>A0ABQ6JMZ3_9ACTN</name>
<gene>
    <name evidence="1" type="ORF">GCM10025868_38750</name>
</gene>
<keyword evidence="2" id="KW-1185">Reference proteome</keyword>
<organism evidence="1 2">
    <name type="scientific">Angustibacter aerolatus</name>
    <dbReference type="NCBI Taxonomy" id="1162965"/>
    <lineage>
        <taxon>Bacteria</taxon>
        <taxon>Bacillati</taxon>
        <taxon>Actinomycetota</taxon>
        <taxon>Actinomycetes</taxon>
        <taxon>Kineosporiales</taxon>
        <taxon>Kineosporiaceae</taxon>
    </lineage>
</organism>
<dbReference type="Proteomes" id="UP001157017">
    <property type="component" value="Unassembled WGS sequence"/>
</dbReference>
<evidence type="ECO:0000313" key="2">
    <source>
        <dbReference type="Proteomes" id="UP001157017"/>
    </source>
</evidence>